<reference evidence="4" key="1">
    <citation type="submission" date="2017-09" db="EMBL/GenBank/DDBJ databases">
        <title>Contemporary evolution of a Lepidopteran species, Heliothis virescens, in response to modern agricultural practices.</title>
        <authorList>
            <person name="Fritz M.L."/>
            <person name="Deyonke A.M."/>
            <person name="Papanicolaou A."/>
            <person name="Micinski S."/>
            <person name="Westbrook J."/>
            <person name="Gould F."/>
        </authorList>
    </citation>
    <scope>NUCLEOTIDE SEQUENCE [LARGE SCALE GENOMIC DNA]</scope>
    <source>
        <strain evidence="4">HvINT-</strain>
        <tissue evidence="4">Whole body</tissue>
    </source>
</reference>
<dbReference type="STRING" id="7102.A0A2A4J242"/>
<dbReference type="Gene3D" id="3.10.100.10">
    <property type="entry name" value="Mannose-Binding Protein A, subunit A"/>
    <property type="match status" value="2"/>
</dbReference>
<dbReference type="InterPro" id="IPR016187">
    <property type="entry name" value="CTDL_fold"/>
</dbReference>
<feature type="domain" description="C-type lectin" evidence="3">
    <location>
        <begin position="35"/>
        <end position="149"/>
    </location>
</feature>
<dbReference type="PROSITE" id="PS00615">
    <property type="entry name" value="C_TYPE_LECTIN_1"/>
    <property type="match status" value="1"/>
</dbReference>
<dbReference type="CDD" id="cd00037">
    <property type="entry name" value="CLECT"/>
    <property type="match status" value="2"/>
</dbReference>
<sequence>MKTFTKCFVLLFCFICTDCLFRCDYKYNTMAEGWFKLYEIPATWMEAEQRCSLQGAVLASPTTSAIAAEMRHIMKNFFIQDTEIFTGIHATLSPGNYYTVDGIPLSEIPLVWAKNEPDNLGNKERCITLNSNGSAADRMCEEPRPYICYRSGKKEVLTNKCGTVDDEYHYNNKTKSCYKFHRVPRTFSDAHFVCSAEGGHLAIINSKEEAEVLKKLLADNPASSIPGRHYKDAAIIGFHDWGTWGNWRTIHGVKLSEAGYDTFERGQPDNYTPGENCGSIFRSGLLNDLPCGNPFPFICEKDPEYPPVCQPSTDEGIEIDKRFKNEVEDHQ</sequence>
<dbReference type="EMBL" id="NWSH01003594">
    <property type="protein sequence ID" value="PCG66073.1"/>
    <property type="molecule type" value="Genomic_DNA"/>
</dbReference>
<dbReference type="PANTHER" id="PTHR22803">
    <property type="entry name" value="MANNOSE, PHOSPHOLIPASE, LECTIN RECEPTOR RELATED"/>
    <property type="match status" value="1"/>
</dbReference>
<dbReference type="PROSITE" id="PS50041">
    <property type="entry name" value="C_TYPE_LECTIN_2"/>
    <property type="match status" value="2"/>
</dbReference>
<evidence type="ECO:0000313" key="4">
    <source>
        <dbReference type="EMBL" id="PCG66071.1"/>
    </source>
</evidence>
<protein>
    <recommendedName>
        <fullName evidence="3">C-type lectin domain-containing protein</fullName>
    </recommendedName>
</protein>
<dbReference type="Pfam" id="PF00059">
    <property type="entry name" value="Lectin_C"/>
    <property type="match status" value="2"/>
</dbReference>
<dbReference type="InterPro" id="IPR050111">
    <property type="entry name" value="C-type_lectin/snaclec_domain"/>
</dbReference>
<accession>A0A2A4J242</accession>
<feature type="chain" id="PRO_5013508215" description="C-type lectin domain-containing protein" evidence="2">
    <location>
        <begin position="20"/>
        <end position="331"/>
    </location>
</feature>
<dbReference type="AlphaFoldDB" id="A0A2A4J242"/>
<evidence type="ECO:0000256" key="2">
    <source>
        <dbReference type="SAM" id="SignalP"/>
    </source>
</evidence>
<feature type="domain" description="C-type lectin" evidence="3">
    <location>
        <begin position="173"/>
        <end position="300"/>
    </location>
</feature>
<dbReference type="InterPro" id="IPR001304">
    <property type="entry name" value="C-type_lectin-like"/>
</dbReference>
<dbReference type="InterPro" id="IPR018378">
    <property type="entry name" value="C-type_lectin_CS"/>
</dbReference>
<gene>
    <name evidence="4" type="ORF">B5V51_8248</name>
</gene>
<evidence type="ECO:0000256" key="1">
    <source>
        <dbReference type="ARBA" id="ARBA00023157"/>
    </source>
</evidence>
<keyword evidence="1" id="KW-1015">Disulfide bond</keyword>
<evidence type="ECO:0000259" key="3">
    <source>
        <dbReference type="PROSITE" id="PS50041"/>
    </source>
</evidence>
<feature type="signal peptide" evidence="2">
    <location>
        <begin position="1"/>
        <end position="19"/>
    </location>
</feature>
<organism evidence="4">
    <name type="scientific">Heliothis virescens</name>
    <name type="common">Tobacco budworm moth</name>
    <dbReference type="NCBI Taxonomy" id="7102"/>
    <lineage>
        <taxon>Eukaryota</taxon>
        <taxon>Metazoa</taxon>
        <taxon>Ecdysozoa</taxon>
        <taxon>Arthropoda</taxon>
        <taxon>Hexapoda</taxon>
        <taxon>Insecta</taxon>
        <taxon>Pterygota</taxon>
        <taxon>Neoptera</taxon>
        <taxon>Endopterygota</taxon>
        <taxon>Lepidoptera</taxon>
        <taxon>Glossata</taxon>
        <taxon>Ditrysia</taxon>
        <taxon>Noctuoidea</taxon>
        <taxon>Noctuidae</taxon>
        <taxon>Heliothinae</taxon>
        <taxon>Heliothis</taxon>
    </lineage>
</organism>
<comment type="caution">
    <text evidence="4">The sequence shown here is derived from an EMBL/GenBank/DDBJ whole genome shotgun (WGS) entry which is preliminary data.</text>
</comment>
<name>A0A2A4J242_HELVI</name>
<dbReference type="InterPro" id="IPR016186">
    <property type="entry name" value="C-type_lectin-like/link_sf"/>
</dbReference>
<dbReference type="SMART" id="SM00034">
    <property type="entry name" value="CLECT"/>
    <property type="match status" value="2"/>
</dbReference>
<keyword evidence="2" id="KW-0732">Signal</keyword>
<dbReference type="EMBL" id="NWSH01003594">
    <property type="protein sequence ID" value="PCG66071.1"/>
    <property type="molecule type" value="Genomic_DNA"/>
</dbReference>
<dbReference type="SUPFAM" id="SSF56436">
    <property type="entry name" value="C-type lectin-like"/>
    <property type="match status" value="2"/>
</dbReference>
<proteinExistence type="predicted"/>